<dbReference type="PANTHER" id="PTHR10937">
    <property type="entry name" value="GLUCOSAMINE--FRUCTOSE-6-PHOSPHATE AMINOTRANSFERASE, ISOMERIZING"/>
    <property type="match status" value="1"/>
</dbReference>
<dbReference type="EC" id="3.5.-.-" evidence="4"/>
<dbReference type="OrthoDB" id="5150296at2"/>
<accession>A0A376H6F0</accession>
<dbReference type="PROSITE" id="PS51464">
    <property type="entry name" value="SIS"/>
    <property type="match status" value="1"/>
</dbReference>
<dbReference type="GO" id="GO:0016787">
    <property type="term" value="F:hydrolase activity"/>
    <property type="evidence" value="ECO:0007669"/>
    <property type="project" value="UniProtKB-KW"/>
</dbReference>
<dbReference type="GO" id="GO:0006002">
    <property type="term" value="P:fructose 6-phosphate metabolic process"/>
    <property type="evidence" value="ECO:0007669"/>
    <property type="project" value="TreeGrafter"/>
</dbReference>
<dbReference type="Pfam" id="PF01380">
    <property type="entry name" value="SIS"/>
    <property type="match status" value="1"/>
</dbReference>
<dbReference type="EMBL" id="UFYW01000001">
    <property type="protein sequence ID" value="STD84754.1"/>
    <property type="molecule type" value="Genomic_DNA"/>
</dbReference>
<dbReference type="RefSeq" id="WP_060813840.1">
    <property type="nucleotide sequence ID" value="NZ_JBHULA010000035.1"/>
</dbReference>
<dbReference type="InterPro" id="IPR035490">
    <property type="entry name" value="GlmS/FrlB_SIS"/>
</dbReference>
<dbReference type="CDD" id="cd05009">
    <property type="entry name" value="SIS_GlmS_GlmD_2"/>
    <property type="match status" value="1"/>
</dbReference>
<evidence type="ECO:0000256" key="1">
    <source>
        <dbReference type="ARBA" id="ARBA00022737"/>
    </source>
</evidence>
<dbReference type="PANTHER" id="PTHR10937:SF17">
    <property type="entry name" value="GLUCOSAMINE-FRUCTOSE-6-PHOSPHATE AMINOTRANSFERASE"/>
    <property type="match status" value="1"/>
</dbReference>
<dbReference type="Gene3D" id="3.40.50.10490">
    <property type="entry name" value="Glucose-6-phosphate isomerase like protein, domain 1"/>
    <property type="match status" value="2"/>
</dbReference>
<dbReference type="InterPro" id="IPR035466">
    <property type="entry name" value="GlmS/AgaS_SIS"/>
</dbReference>
<evidence type="ECO:0000313" key="5">
    <source>
        <dbReference type="Proteomes" id="UP000254807"/>
    </source>
</evidence>
<dbReference type="InterPro" id="IPR001347">
    <property type="entry name" value="SIS_dom"/>
</dbReference>
<dbReference type="InterPro" id="IPR046348">
    <property type="entry name" value="SIS_dom_sf"/>
</dbReference>
<dbReference type="Proteomes" id="UP000254807">
    <property type="component" value="Unassembled WGS sequence"/>
</dbReference>
<dbReference type="CDD" id="cd05008">
    <property type="entry name" value="SIS_GlmS_GlmD_1"/>
    <property type="match status" value="1"/>
</dbReference>
<dbReference type="SUPFAM" id="SSF53697">
    <property type="entry name" value="SIS domain"/>
    <property type="match status" value="1"/>
</dbReference>
<dbReference type="GO" id="GO:0004360">
    <property type="term" value="F:glutamine-fructose-6-phosphate transaminase (isomerizing) activity"/>
    <property type="evidence" value="ECO:0007669"/>
    <property type="project" value="TreeGrafter"/>
</dbReference>
<dbReference type="GO" id="GO:0006047">
    <property type="term" value="P:UDP-N-acetylglucosamine metabolic process"/>
    <property type="evidence" value="ECO:0007669"/>
    <property type="project" value="TreeGrafter"/>
</dbReference>
<keyword evidence="1" id="KW-0677">Repeat</keyword>
<gene>
    <name evidence="4" type="primary">frlB_3</name>
    <name evidence="4" type="ORF">NCTC12360_03301</name>
</gene>
<keyword evidence="5" id="KW-1185">Reference proteome</keyword>
<dbReference type="GO" id="GO:0006487">
    <property type="term" value="P:protein N-linked glycosylation"/>
    <property type="evidence" value="ECO:0007669"/>
    <property type="project" value="TreeGrafter"/>
</dbReference>
<proteinExistence type="predicted"/>
<evidence type="ECO:0000259" key="3">
    <source>
        <dbReference type="PROSITE" id="PS51464"/>
    </source>
</evidence>
<evidence type="ECO:0000256" key="2">
    <source>
        <dbReference type="SAM" id="MobiDB-lite"/>
    </source>
</evidence>
<feature type="domain" description="SIS" evidence="3">
    <location>
        <begin position="25"/>
        <end position="167"/>
    </location>
</feature>
<reference evidence="4 5" key="1">
    <citation type="submission" date="2018-06" db="EMBL/GenBank/DDBJ databases">
        <authorList>
            <consortium name="Pathogen Informatics"/>
            <person name="Doyle S."/>
        </authorList>
    </citation>
    <scope>NUCLEOTIDE SEQUENCE [LARGE SCALE GENOMIC DNA]</scope>
    <source>
        <strain evidence="4 5">NCTC12360</strain>
    </source>
</reference>
<dbReference type="AlphaFoldDB" id="A0A376H6F0"/>
<name>A0A376H6F0_ENTGA</name>
<protein>
    <submittedName>
        <fullName evidence="4">Phosphosugar-binding protein</fullName>
        <ecNumber evidence="4">3.5.-.-</ecNumber>
    </submittedName>
</protein>
<dbReference type="GO" id="GO:0097367">
    <property type="term" value="F:carbohydrate derivative binding"/>
    <property type="evidence" value="ECO:0007669"/>
    <property type="project" value="InterPro"/>
</dbReference>
<evidence type="ECO:0000313" key="4">
    <source>
        <dbReference type="EMBL" id="STD84754.1"/>
    </source>
</evidence>
<organism evidence="4 5">
    <name type="scientific">Enterococcus gallinarum</name>
    <dbReference type="NCBI Taxonomy" id="1353"/>
    <lineage>
        <taxon>Bacteria</taxon>
        <taxon>Bacillati</taxon>
        <taxon>Bacillota</taxon>
        <taxon>Bacilli</taxon>
        <taxon>Lactobacillales</taxon>
        <taxon>Enterococcaceae</taxon>
        <taxon>Enterococcus</taxon>
    </lineage>
</organism>
<feature type="region of interest" description="Disordered" evidence="2">
    <location>
        <begin position="332"/>
        <end position="351"/>
    </location>
</feature>
<keyword evidence="4" id="KW-0378">Hydrolase</keyword>
<sequence length="351" mass="39157">MASIQEYLQETPSKLLEIIEKGDHLFSSIKKEKINRIFLTGSGTSYHSALQMAPQMQKLLQLEVRAVYPFTITEETFLSDNEQTLVVGISQGGSSFSTYNAMKLAKSKGCITASMAGEEQAFIDEMADFVLTVHCGPEKAGAKTKGFYCTKLNLLLLALYLGLEQGTISEETFEQQIQGVKTAAGQFQAVYETSLKWICANQERLVTAKEIRVTGPAAIYGDVLESALKLLETMRCPVSGYEFEEFIHGIYNAINEDSMVFILDNGDEPRSEKMKEVLSEWSDTIFLITTYESDAADLVLPVTTDPEFMTFNFIVLLQLICGEIPHLRGVDPSTPKDPQFHMKLGSKKFNR</sequence>